<comment type="caution">
    <text evidence="1">The sequence shown here is derived from an EMBL/GenBank/DDBJ whole genome shotgun (WGS) entry which is preliminary data.</text>
</comment>
<proteinExistence type="predicted"/>
<protein>
    <submittedName>
        <fullName evidence="1">Competence protein ComZ</fullName>
    </submittedName>
</protein>
<dbReference type="Proteomes" id="UP000287155">
    <property type="component" value="Unassembled WGS sequence"/>
</dbReference>
<accession>A0A430V2E4</accession>
<dbReference type="EMBL" id="PEMJ01000073">
    <property type="protein sequence ID" value="RTI16665.1"/>
    <property type="molecule type" value="Genomic_DNA"/>
</dbReference>
<evidence type="ECO:0000313" key="1">
    <source>
        <dbReference type="EMBL" id="RTI16665.1"/>
    </source>
</evidence>
<name>A0A430V2E4_THESC</name>
<sequence>MIRGWHLATLALMVLIALLVFGTFFRTQIELWVTRNDTTSVQAFYAAEAGLQKYKAALFQQYIWLEQQGNAPEGPGCYTQLFDGIDLDRDGILTKYTDNQIVLAEGENVLDANGVPIGSYTVKLIRDSHNGQIFTLVSQGTSRGARATVQATFHISANVPGIFAGSGQGTRWLNGSATIRGGIYIEGNPLNPEQYVIQSNGNFKLLNDYNLNPDTYSGISDRVEQSYRQVNDLCASLRVRYGKISVGGSTQIGTPDNKVKGVFVGRGMRDIEGQNDVCEKTKGVCAEAIGPFDIANPPPFPTLDSKLNSDACRSYTSWRSCLQSKATLRIQRVGGSLTIPHPPNPLLPPTCLTDLNSVLNPTSNTLTLGSKAVDCAFPPANPSGGFRYTYSGGQGTLEIFGDVVLEGLNLVIGGSDKGNQKGNQSISVNYKAKSPDGKKSATLAVLAVNGQGGNMDLNGNLLPDPDPNYGLYPNHVLGLVVEKNLYQRGQYVMAPVYAGTFRIVKQNVLLGSVITNVFCTTSAGDRFECESEEQKGAGQSPEVVHIRIPRANQPVLIPDLRIPTFQVLSYERR</sequence>
<gene>
    <name evidence="1" type="ORF">CSW27_03360</name>
</gene>
<organism evidence="1 2">
    <name type="scientific">Thermus scotoductus</name>
    <dbReference type="NCBI Taxonomy" id="37636"/>
    <lineage>
        <taxon>Bacteria</taxon>
        <taxon>Thermotogati</taxon>
        <taxon>Deinococcota</taxon>
        <taxon>Deinococci</taxon>
        <taxon>Thermales</taxon>
        <taxon>Thermaceae</taxon>
        <taxon>Thermus</taxon>
    </lineage>
</organism>
<evidence type="ECO:0000313" key="2">
    <source>
        <dbReference type="Proteomes" id="UP000287155"/>
    </source>
</evidence>
<reference evidence="1 2" key="1">
    <citation type="journal article" date="2019" name="Extremophiles">
        <title>Biogeography of thermophiles and predominance of Thermus scotoductus in domestic water heaters.</title>
        <authorList>
            <person name="Wilpiszeski R.L."/>
            <person name="Zhang Z."/>
            <person name="House C.H."/>
        </authorList>
    </citation>
    <scope>NUCLEOTIDE SEQUENCE [LARGE SCALE GENOMIC DNA]</scope>
    <source>
        <strain evidence="1 2">14_S14</strain>
    </source>
</reference>
<dbReference type="AlphaFoldDB" id="A0A430V2E4"/>